<feature type="compositionally biased region" description="Low complexity" evidence="1">
    <location>
        <begin position="303"/>
        <end position="316"/>
    </location>
</feature>
<dbReference type="RefSeq" id="WP_157068924.1">
    <property type="nucleotide sequence ID" value="NZ_CP011125.1"/>
</dbReference>
<organism evidence="2 3">
    <name type="scientific">Sandaracinus amylolyticus</name>
    <dbReference type="NCBI Taxonomy" id="927083"/>
    <lineage>
        <taxon>Bacteria</taxon>
        <taxon>Pseudomonadati</taxon>
        <taxon>Myxococcota</taxon>
        <taxon>Polyangia</taxon>
        <taxon>Polyangiales</taxon>
        <taxon>Sandaracinaceae</taxon>
        <taxon>Sandaracinus</taxon>
    </lineage>
</organism>
<dbReference type="Proteomes" id="UP000034883">
    <property type="component" value="Chromosome"/>
</dbReference>
<feature type="compositionally biased region" description="Basic residues" evidence="1">
    <location>
        <begin position="284"/>
        <end position="295"/>
    </location>
</feature>
<protein>
    <submittedName>
        <fullName evidence="2">Uncharacterized protein</fullName>
    </submittedName>
</protein>
<proteinExistence type="predicted"/>
<evidence type="ECO:0000256" key="1">
    <source>
        <dbReference type="SAM" id="MobiDB-lite"/>
    </source>
</evidence>
<dbReference type="KEGG" id="samy:DB32_002143"/>
<name>A0A0F6SED3_9BACT</name>
<dbReference type="AlphaFoldDB" id="A0A0F6SED3"/>
<gene>
    <name evidence="2" type="ORF">DB32_002143</name>
</gene>
<feature type="compositionally biased region" description="Basic residues" evidence="1">
    <location>
        <begin position="317"/>
        <end position="336"/>
    </location>
</feature>
<feature type="compositionally biased region" description="Low complexity" evidence="1">
    <location>
        <begin position="337"/>
        <end position="352"/>
    </location>
</feature>
<evidence type="ECO:0000313" key="2">
    <source>
        <dbReference type="EMBL" id="AKF04994.1"/>
    </source>
</evidence>
<reference evidence="2 3" key="1">
    <citation type="submission" date="2015-03" db="EMBL/GenBank/DDBJ databases">
        <title>Genome assembly of Sandaracinus amylolyticus DSM 53668.</title>
        <authorList>
            <person name="Sharma G."/>
            <person name="Subramanian S."/>
        </authorList>
    </citation>
    <scope>NUCLEOTIDE SEQUENCE [LARGE SCALE GENOMIC DNA]</scope>
    <source>
        <strain evidence="2 3">DSM 53668</strain>
    </source>
</reference>
<evidence type="ECO:0000313" key="3">
    <source>
        <dbReference type="Proteomes" id="UP000034883"/>
    </source>
</evidence>
<dbReference type="STRING" id="927083.DB32_002143"/>
<keyword evidence="3" id="KW-1185">Reference proteome</keyword>
<sequence length="368" mass="40301">MGWWFAPAGEMPREGRVDCFDGELAPGVSGLHAARTVLDALPFARSAQLCRVSLGGRIVERGPLIAASERTIERRFDPRALLRSIAIEIATGALDGEVLEDAVRDALRVIVHAPLSSAMSGVIDRETERASERMIDADQALRDISWRIERGVERAEVLRDAQRAAARARAHAVALETLAMIDRRGPSELEPMLEGALRALAWRIAADAETIDSTTLDDALARARAEWSAMLDARVLAILDTTRPSEPELESPIVAIEPTPDETSPPVEPPPSDDATRVVTRPRCATRKRPPRRARCAIDGGDASSIPRARSSAWARSSRRSRRTRHRPRSSMRRSAPRATATRSSRGSSRSPAMPPWWASSRVSRSSS</sequence>
<accession>A0A0F6SED3</accession>
<feature type="region of interest" description="Disordered" evidence="1">
    <location>
        <begin position="246"/>
        <end position="368"/>
    </location>
</feature>
<dbReference type="EMBL" id="CP011125">
    <property type="protein sequence ID" value="AKF04994.1"/>
    <property type="molecule type" value="Genomic_DNA"/>
</dbReference>